<feature type="region of interest" description="Disordered" evidence="1">
    <location>
        <begin position="168"/>
        <end position="198"/>
    </location>
</feature>
<organism evidence="2 3">
    <name type="scientific">Symbiodinium natans</name>
    <dbReference type="NCBI Taxonomy" id="878477"/>
    <lineage>
        <taxon>Eukaryota</taxon>
        <taxon>Sar</taxon>
        <taxon>Alveolata</taxon>
        <taxon>Dinophyceae</taxon>
        <taxon>Suessiales</taxon>
        <taxon>Symbiodiniaceae</taxon>
        <taxon>Symbiodinium</taxon>
    </lineage>
</organism>
<feature type="compositionally biased region" description="Acidic residues" evidence="1">
    <location>
        <begin position="173"/>
        <end position="185"/>
    </location>
</feature>
<comment type="caution">
    <text evidence="2">The sequence shown here is derived from an EMBL/GenBank/DDBJ whole genome shotgun (WGS) entry which is preliminary data.</text>
</comment>
<dbReference type="EMBL" id="CAJNDS010000798">
    <property type="protein sequence ID" value="CAE7234795.1"/>
    <property type="molecule type" value="Genomic_DNA"/>
</dbReference>
<evidence type="ECO:0000256" key="1">
    <source>
        <dbReference type="SAM" id="MobiDB-lite"/>
    </source>
</evidence>
<dbReference type="AlphaFoldDB" id="A0A812KW54"/>
<sequence length="198" mass="21758">MGHTVGDATRRSVEAVRRVSTRTSCTPISASEWEHIEVVLLENSEVEHVSSLILDHDSRFRAEVFRRDEAPLRGQNMPNPEGDEGAMKGAMQARGSWRPCGRGVELILAAEEQLGLEELVILYRSKRGCLVADTSLQALPDGLAQEYSLCAPLQHEATVHAEVCDPINSGSEAYEDDFEDDDSVDDSSASVLHRISEP</sequence>
<reference evidence="2" key="1">
    <citation type="submission" date="2021-02" db="EMBL/GenBank/DDBJ databases">
        <authorList>
            <person name="Dougan E. K."/>
            <person name="Rhodes N."/>
            <person name="Thang M."/>
            <person name="Chan C."/>
        </authorList>
    </citation>
    <scope>NUCLEOTIDE SEQUENCE</scope>
</reference>
<evidence type="ECO:0000313" key="2">
    <source>
        <dbReference type="EMBL" id="CAE7234795.1"/>
    </source>
</evidence>
<proteinExistence type="predicted"/>
<evidence type="ECO:0000313" key="3">
    <source>
        <dbReference type="Proteomes" id="UP000604046"/>
    </source>
</evidence>
<name>A0A812KW54_9DINO</name>
<accession>A0A812KW54</accession>
<protein>
    <submittedName>
        <fullName evidence="2">Uncharacterized protein</fullName>
    </submittedName>
</protein>
<gene>
    <name evidence="2" type="ORF">SNAT2548_LOCUS9944</name>
</gene>
<keyword evidence="3" id="KW-1185">Reference proteome</keyword>
<dbReference type="OrthoDB" id="442343at2759"/>
<dbReference type="Proteomes" id="UP000604046">
    <property type="component" value="Unassembled WGS sequence"/>
</dbReference>